<evidence type="ECO:0000313" key="7">
    <source>
        <dbReference type="EMBL" id="MFC3995334.1"/>
    </source>
</evidence>
<dbReference type="SUPFAM" id="SSF52540">
    <property type="entry name" value="P-loop containing nucleoside triphosphate hydrolases"/>
    <property type="match status" value="1"/>
</dbReference>
<sequence>MTHKVMIGVPTTDLELSLTARFDELGSCEVVSVHHSSTEVGNTLRDLPSLDVLLVHERLGPLPVVELIRDISRSYPQLAVILLVDVVDPDTFTRAMEAGARGVLGADATIEELDARVSTAAEWSQTLRRHFEAASLDVPVPGRRGSIITLSGGKGGIGTTTVAIHLALAAARAGRVVCLVDLDLQMGDIPGYLDLKHRRSIVDLVEASDNISAAMLSEALYVHPEGPHVLLAPNDGERGEEVNESSARQILAALSSRYELVIVDCGSHMTEASAMAVELATTSVVTVTPDLPALRGAQRLIAMWGRLQVRDKKNVTSLLIRHSRQNEIQPDFARKLLGTEMLPTAIPAMYRSLEEASNTGDPKRVTDESLLRSYARVAGELGILELAPDPATTPGPTAAAPTPPTGTTPPAAPDRTPKGKKLFRGKPAASDRGSQFVEFGAVVPLLGLAFLVAWQVILFGITSMYVGHAANEGARQAAVTPYDIGRIQEEAIKRIRSPWDANGTFAVAIDERADGSYVVATMAMPAVLPNTSTPWEISAASKIIPEDSP</sequence>
<dbReference type="InterPro" id="IPR027417">
    <property type="entry name" value="P-loop_NTPase"/>
</dbReference>
<evidence type="ECO:0000256" key="2">
    <source>
        <dbReference type="ARBA" id="ARBA00022840"/>
    </source>
</evidence>
<protein>
    <submittedName>
        <fullName evidence="7">AAA family ATPase</fullName>
    </submittedName>
</protein>
<name>A0ABV8FGX3_9ACTN</name>
<evidence type="ECO:0000256" key="4">
    <source>
        <dbReference type="SAM" id="MobiDB-lite"/>
    </source>
</evidence>
<dbReference type="Pfam" id="PF13614">
    <property type="entry name" value="AAA_31"/>
    <property type="match status" value="1"/>
</dbReference>
<keyword evidence="5" id="KW-1133">Transmembrane helix</keyword>
<keyword evidence="1" id="KW-0547">Nucleotide-binding</keyword>
<comment type="caution">
    <text evidence="7">The sequence shown here is derived from an EMBL/GenBank/DDBJ whole genome shotgun (WGS) entry which is preliminary data.</text>
</comment>
<dbReference type="RefSeq" id="WP_378530359.1">
    <property type="nucleotide sequence ID" value="NZ_JBHSBH010000004.1"/>
</dbReference>
<keyword evidence="8" id="KW-1185">Reference proteome</keyword>
<dbReference type="PANTHER" id="PTHR43384">
    <property type="entry name" value="SEPTUM SITE-DETERMINING PROTEIN MIND HOMOLOG, CHLOROPLASTIC-RELATED"/>
    <property type="match status" value="1"/>
</dbReference>
<keyword evidence="5" id="KW-0472">Membrane</keyword>
<feature type="transmembrane region" description="Helical" evidence="5">
    <location>
        <begin position="441"/>
        <end position="466"/>
    </location>
</feature>
<keyword evidence="2" id="KW-0067">ATP-binding</keyword>
<evidence type="ECO:0000259" key="6">
    <source>
        <dbReference type="PROSITE" id="PS50110"/>
    </source>
</evidence>
<accession>A0ABV8FGX3</accession>
<dbReference type="PROSITE" id="PS50110">
    <property type="entry name" value="RESPONSE_REGULATORY"/>
    <property type="match status" value="1"/>
</dbReference>
<dbReference type="Proteomes" id="UP001595847">
    <property type="component" value="Unassembled WGS sequence"/>
</dbReference>
<dbReference type="Gene3D" id="3.40.50.2300">
    <property type="match status" value="1"/>
</dbReference>
<feature type="domain" description="Response regulatory" evidence="6">
    <location>
        <begin position="4"/>
        <end position="121"/>
    </location>
</feature>
<feature type="compositionally biased region" description="Pro residues" evidence="4">
    <location>
        <begin position="401"/>
        <end position="412"/>
    </location>
</feature>
<gene>
    <name evidence="7" type="ORF">ACFOVU_05385</name>
</gene>
<dbReference type="PANTHER" id="PTHR43384:SF6">
    <property type="entry name" value="SEPTUM SITE-DETERMINING PROTEIN MIND HOMOLOG, CHLOROPLASTIC"/>
    <property type="match status" value="1"/>
</dbReference>
<evidence type="ECO:0000256" key="1">
    <source>
        <dbReference type="ARBA" id="ARBA00022741"/>
    </source>
</evidence>
<feature type="compositionally biased region" description="Low complexity" evidence="4">
    <location>
        <begin position="387"/>
        <end position="400"/>
    </location>
</feature>
<evidence type="ECO:0000256" key="5">
    <source>
        <dbReference type="SAM" id="Phobius"/>
    </source>
</evidence>
<dbReference type="EMBL" id="JBHSBH010000004">
    <property type="protein sequence ID" value="MFC3995334.1"/>
    <property type="molecule type" value="Genomic_DNA"/>
</dbReference>
<feature type="region of interest" description="Disordered" evidence="4">
    <location>
        <begin position="386"/>
        <end position="428"/>
    </location>
</feature>
<dbReference type="Gene3D" id="3.40.50.300">
    <property type="entry name" value="P-loop containing nucleotide triphosphate hydrolases"/>
    <property type="match status" value="1"/>
</dbReference>
<dbReference type="InterPro" id="IPR001789">
    <property type="entry name" value="Sig_transdc_resp-reg_receiver"/>
</dbReference>
<dbReference type="InterPro" id="IPR025669">
    <property type="entry name" value="AAA_dom"/>
</dbReference>
<evidence type="ECO:0000313" key="8">
    <source>
        <dbReference type="Proteomes" id="UP001595847"/>
    </source>
</evidence>
<keyword evidence="5" id="KW-0812">Transmembrane</keyword>
<comment type="caution">
    <text evidence="3">Lacks conserved residue(s) required for the propagation of feature annotation.</text>
</comment>
<proteinExistence type="predicted"/>
<evidence type="ECO:0000256" key="3">
    <source>
        <dbReference type="PROSITE-ProRule" id="PRU00169"/>
    </source>
</evidence>
<reference evidence="8" key="1">
    <citation type="journal article" date="2019" name="Int. J. Syst. Evol. Microbiol.">
        <title>The Global Catalogue of Microorganisms (GCM) 10K type strain sequencing project: providing services to taxonomists for standard genome sequencing and annotation.</title>
        <authorList>
            <consortium name="The Broad Institute Genomics Platform"/>
            <consortium name="The Broad Institute Genome Sequencing Center for Infectious Disease"/>
            <person name="Wu L."/>
            <person name="Ma J."/>
        </authorList>
    </citation>
    <scope>NUCLEOTIDE SEQUENCE [LARGE SCALE GENOMIC DNA]</scope>
    <source>
        <strain evidence="8">TBRC 1826</strain>
    </source>
</reference>
<dbReference type="InterPro" id="IPR011006">
    <property type="entry name" value="CheY-like_superfamily"/>
</dbReference>
<dbReference type="SUPFAM" id="SSF52172">
    <property type="entry name" value="CheY-like"/>
    <property type="match status" value="1"/>
</dbReference>
<dbReference type="InterPro" id="IPR050625">
    <property type="entry name" value="ParA/MinD_ATPase"/>
</dbReference>
<organism evidence="7 8">
    <name type="scientific">Nocardiopsis sediminis</name>
    <dbReference type="NCBI Taxonomy" id="1778267"/>
    <lineage>
        <taxon>Bacteria</taxon>
        <taxon>Bacillati</taxon>
        <taxon>Actinomycetota</taxon>
        <taxon>Actinomycetes</taxon>
        <taxon>Streptosporangiales</taxon>
        <taxon>Nocardiopsidaceae</taxon>
        <taxon>Nocardiopsis</taxon>
    </lineage>
</organism>